<reference evidence="1" key="1">
    <citation type="submission" date="2019-04" db="EMBL/GenBank/DDBJ databases">
        <title>Evolution of Biomass-Degrading Anaerobic Consortia Revealed by Metagenomics.</title>
        <authorList>
            <person name="Peng X."/>
        </authorList>
    </citation>
    <scope>NUCLEOTIDE SEQUENCE</scope>
    <source>
        <strain evidence="1">SIG18</strain>
    </source>
</reference>
<proteinExistence type="predicted"/>
<dbReference type="AlphaFoldDB" id="A0A8T3V414"/>
<dbReference type="RefSeq" id="WP_303738387.1">
    <property type="nucleotide sequence ID" value="NZ_SUTK01000006.1"/>
</dbReference>
<evidence type="ECO:0000313" key="1">
    <source>
        <dbReference type="EMBL" id="MBE6501273.1"/>
    </source>
</evidence>
<sequence length="169" mass="18949">MDIKKVFLITLIVVAAIASISAAGAGFLDGLIGNEPQDNVIEIDNIKFNTTNVTKFELSENETDDYGYVSWFVDENDTGYNVHIFNYNSLDNDLFKTSFVPTYKERYDNAPTQTVNGVVIYTTTANTGNHIGEPRYKAYVENYDLNKIVDFSSPDPNETAKMALSLKFE</sequence>
<protein>
    <submittedName>
        <fullName evidence="1">Uncharacterized protein</fullName>
    </submittedName>
</protein>
<dbReference type="Proteomes" id="UP000783037">
    <property type="component" value="Unassembled WGS sequence"/>
</dbReference>
<organism evidence="1 2">
    <name type="scientific">Methanobrevibacter thaueri</name>
    <dbReference type="NCBI Taxonomy" id="190975"/>
    <lineage>
        <taxon>Archaea</taxon>
        <taxon>Methanobacteriati</taxon>
        <taxon>Methanobacteriota</taxon>
        <taxon>Methanomada group</taxon>
        <taxon>Methanobacteria</taxon>
        <taxon>Methanobacteriales</taxon>
        <taxon>Methanobacteriaceae</taxon>
        <taxon>Methanobrevibacter</taxon>
    </lineage>
</organism>
<accession>A0A8T3V414</accession>
<name>A0A8T3V414_9EURY</name>
<dbReference type="EMBL" id="SUTK01000006">
    <property type="protein sequence ID" value="MBE6501273.1"/>
    <property type="molecule type" value="Genomic_DNA"/>
</dbReference>
<evidence type="ECO:0000313" key="2">
    <source>
        <dbReference type="Proteomes" id="UP000783037"/>
    </source>
</evidence>
<gene>
    <name evidence="1" type="ORF">E7Z79_02400</name>
</gene>
<comment type="caution">
    <text evidence="1">The sequence shown here is derived from an EMBL/GenBank/DDBJ whole genome shotgun (WGS) entry which is preliminary data.</text>
</comment>